<dbReference type="InterPro" id="IPR036909">
    <property type="entry name" value="Cyt_c-like_dom_sf"/>
</dbReference>
<keyword evidence="1" id="KW-0472">Membrane</keyword>
<gene>
    <name evidence="2" type="ORF">FEE95_13430</name>
</gene>
<evidence type="ECO:0000313" key="2">
    <source>
        <dbReference type="EMBL" id="TMM57479.1"/>
    </source>
</evidence>
<organism evidence="2 3">
    <name type="scientific">Maribacter algarum</name>
    <name type="common">ex Zhang et al. 2020</name>
    <dbReference type="NCBI Taxonomy" id="2578118"/>
    <lineage>
        <taxon>Bacteria</taxon>
        <taxon>Pseudomonadati</taxon>
        <taxon>Bacteroidota</taxon>
        <taxon>Flavobacteriia</taxon>
        <taxon>Flavobacteriales</taxon>
        <taxon>Flavobacteriaceae</taxon>
        <taxon>Maribacter</taxon>
    </lineage>
</organism>
<dbReference type="GO" id="GO:0020037">
    <property type="term" value="F:heme binding"/>
    <property type="evidence" value="ECO:0007669"/>
    <property type="project" value="InterPro"/>
</dbReference>
<protein>
    <submittedName>
        <fullName evidence="2">Monoheme cytochrome C</fullName>
    </submittedName>
</protein>
<keyword evidence="1" id="KW-0812">Transmembrane</keyword>
<name>A0A5S3PS68_9FLAO</name>
<keyword evidence="1" id="KW-1133">Transmembrane helix</keyword>
<dbReference type="AlphaFoldDB" id="A0A5S3PS68"/>
<feature type="transmembrane region" description="Helical" evidence="1">
    <location>
        <begin position="13"/>
        <end position="36"/>
    </location>
</feature>
<dbReference type="Proteomes" id="UP000310314">
    <property type="component" value="Unassembled WGS sequence"/>
</dbReference>
<reference evidence="2 3" key="1">
    <citation type="submission" date="2019-05" db="EMBL/GenBank/DDBJ databases">
        <authorList>
            <person name="Zhang J.-Y."/>
            <person name="Feg X."/>
            <person name="Du Z.-J."/>
        </authorList>
    </citation>
    <scope>NUCLEOTIDE SEQUENCE [LARGE SCALE GENOMIC DNA]</scope>
    <source>
        <strain evidence="2 3">RZ26</strain>
    </source>
</reference>
<evidence type="ECO:0000313" key="3">
    <source>
        <dbReference type="Proteomes" id="UP000310314"/>
    </source>
</evidence>
<dbReference type="GO" id="GO:0009055">
    <property type="term" value="F:electron transfer activity"/>
    <property type="evidence" value="ECO:0007669"/>
    <property type="project" value="InterPro"/>
</dbReference>
<comment type="caution">
    <text evidence="2">The sequence shown here is derived from an EMBL/GenBank/DDBJ whole genome shotgun (WGS) entry which is preliminary data.</text>
</comment>
<dbReference type="EMBL" id="VATY01000002">
    <property type="protein sequence ID" value="TMM57479.1"/>
    <property type="molecule type" value="Genomic_DNA"/>
</dbReference>
<dbReference type="RefSeq" id="WP_138658498.1">
    <property type="nucleotide sequence ID" value="NZ_VATY01000002.1"/>
</dbReference>
<sequence length="161" mass="18501">MDENTNLPEQIKAVYRSLFAFLIAFCIIAIGLITYIKNPNLFNNDSKSAETESEYVAIPQDDDFDKIENGIHVRTGFVEAEGLMETVNNCTNCHSSELVLQNRMSKERWIATIRWMQETQNLWDLGGNEAIIVDYLVTNYPVIAKGRRSALTDIQWYELED</sequence>
<keyword evidence="3" id="KW-1185">Reference proteome</keyword>
<dbReference type="Gene3D" id="1.10.760.10">
    <property type="entry name" value="Cytochrome c-like domain"/>
    <property type="match status" value="1"/>
</dbReference>
<evidence type="ECO:0000256" key="1">
    <source>
        <dbReference type="SAM" id="Phobius"/>
    </source>
</evidence>
<dbReference type="SUPFAM" id="SSF46626">
    <property type="entry name" value="Cytochrome c"/>
    <property type="match status" value="1"/>
</dbReference>
<proteinExistence type="predicted"/>
<dbReference type="OrthoDB" id="9805828at2"/>
<accession>A0A5S3PS68</accession>